<proteinExistence type="predicted"/>
<protein>
    <submittedName>
        <fullName evidence="7">Uncharacterized protein</fullName>
    </submittedName>
</protein>
<evidence type="ECO:0000256" key="4">
    <source>
        <dbReference type="ARBA" id="ARBA00023065"/>
    </source>
</evidence>
<keyword evidence="3" id="KW-0375">Hydrogen ion transport</keyword>
<dbReference type="InterPro" id="IPR000711">
    <property type="entry name" value="ATPase_OSCP/dsu"/>
</dbReference>
<comment type="subcellular location">
    <subcellularLocation>
        <location evidence="1">Membrane</location>
    </subcellularLocation>
</comment>
<evidence type="ECO:0000313" key="8">
    <source>
        <dbReference type="Proteomes" id="UP000176339"/>
    </source>
</evidence>
<keyword evidence="2" id="KW-0813">Transport</keyword>
<evidence type="ECO:0000256" key="6">
    <source>
        <dbReference type="ARBA" id="ARBA00023310"/>
    </source>
</evidence>
<dbReference type="AlphaFoldDB" id="A0A1F5P0G6"/>
<keyword evidence="4" id="KW-0406">Ion transport</keyword>
<comment type="caution">
    <text evidence="7">The sequence shown here is derived from an EMBL/GenBank/DDBJ whole genome shotgun (WGS) entry which is preliminary data.</text>
</comment>
<evidence type="ECO:0000313" key="7">
    <source>
        <dbReference type="EMBL" id="OGE83399.1"/>
    </source>
</evidence>
<sequence>MKYTNKQYANSLLSALDGKSANEQPAMIKRFLALLRKNGDSAKRSQILRETERGYFRASGMSRVEVEVAGKSLAAETLRKDIEEAVGRKIVMSEKVNPAMIGGIKILIDDETLIDASALSRLNKIFTRTH</sequence>
<evidence type="ECO:0000256" key="5">
    <source>
        <dbReference type="ARBA" id="ARBA00023136"/>
    </source>
</evidence>
<reference evidence="7 8" key="1">
    <citation type="journal article" date="2016" name="Nat. Commun.">
        <title>Thousands of microbial genomes shed light on interconnected biogeochemical processes in an aquifer system.</title>
        <authorList>
            <person name="Anantharaman K."/>
            <person name="Brown C.T."/>
            <person name="Hug L.A."/>
            <person name="Sharon I."/>
            <person name="Castelle C.J."/>
            <person name="Probst A.J."/>
            <person name="Thomas B.C."/>
            <person name="Singh A."/>
            <person name="Wilkins M.J."/>
            <person name="Karaoz U."/>
            <person name="Brodie E.L."/>
            <person name="Williams K.H."/>
            <person name="Hubbard S.S."/>
            <person name="Banfield J.F."/>
        </authorList>
    </citation>
    <scope>NUCLEOTIDE SEQUENCE [LARGE SCALE GENOMIC DNA]</scope>
</reference>
<evidence type="ECO:0000256" key="3">
    <source>
        <dbReference type="ARBA" id="ARBA00022781"/>
    </source>
</evidence>
<evidence type="ECO:0000256" key="1">
    <source>
        <dbReference type="ARBA" id="ARBA00004370"/>
    </source>
</evidence>
<keyword evidence="6" id="KW-0066">ATP synthesis</keyword>
<evidence type="ECO:0000256" key="2">
    <source>
        <dbReference type="ARBA" id="ARBA00022448"/>
    </source>
</evidence>
<dbReference type="Proteomes" id="UP000176339">
    <property type="component" value="Unassembled WGS sequence"/>
</dbReference>
<organism evidence="7 8">
    <name type="scientific">Candidatus Doudnabacteria bacterium RIFCSPHIGHO2_01_FULL_49_9</name>
    <dbReference type="NCBI Taxonomy" id="1817827"/>
    <lineage>
        <taxon>Bacteria</taxon>
        <taxon>Candidatus Doudnaibacteriota</taxon>
    </lineage>
</organism>
<dbReference type="Pfam" id="PF00213">
    <property type="entry name" value="OSCP"/>
    <property type="match status" value="1"/>
</dbReference>
<dbReference type="EMBL" id="MFEN01000044">
    <property type="protein sequence ID" value="OGE83399.1"/>
    <property type="molecule type" value="Genomic_DNA"/>
</dbReference>
<keyword evidence="5" id="KW-0472">Membrane</keyword>
<dbReference type="GO" id="GO:0046933">
    <property type="term" value="F:proton-transporting ATP synthase activity, rotational mechanism"/>
    <property type="evidence" value="ECO:0007669"/>
    <property type="project" value="InterPro"/>
</dbReference>
<accession>A0A1F5P0G6</accession>
<name>A0A1F5P0G6_9BACT</name>
<gene>
    <name evidence="7" type="ORF">A2846_05175</name>
</gene>
<dbReference type="GO" id="GO:0016020">
    <property type="term" value="C:membrane"/>
    <property type="evidence" value="ECO:0007669"/>
    <property type="project" value="UniProtKB-SubCell"/>
</dbReference>